<dbReference type="EMBL" id="BARU01011529">
    <property type="protein sequence ID" value="GAH45638.1"/>
    <property type="molecule type" value="Genomic_DNA"/>
</dbReference>
<comment type="caution">
    <text evidence="1">The sequence shown here is derived from an EMBL/GenBank/DDBJ whole genome shotgun (WGS) entry which is preliminary data.</text>
</comment>
<name>X1HK06_9ZZZZ</name>
<feature type="non-terminal residue" evidence="1">
    <location>
        <position position="1"/>
    </location>
</feature>
<accession>X1HK06</accession>
<evidence type="ECO:0000313" key="1">
    <source>
        <dbReference type="EMBL" id="GAH45638.1"/>
    </source>
</evidence>
<gene>
    <name evidence="1" type="ORF">S03H2_21611</name>
</gene>
<sequence>KRKKEKNLIDEFIESYDLINEVIKNPTKIGYIGLPCKIEPKSKNLIIKKLSDFRDEIDKEINSIINKIDRKIDF</sequence>
<organism evidence="1">
    <name type="scientific">marine sediment metagenome</name>
    <dbReference type="NCBI Taxonomy" id="412755"/>
    <lineage>
        <taxon>unclassified sequences</taxon>
        <taxon>metagenomes</taxon>
        <taxon>ecological metagenomes</taxon>
    </lineage>
</organism>
<proteinExistence type="predicted"/>
<reference evidence="1" key="1">
    <citation type="journal article" date="2014" name="Front. Microbiol.">
        <title>High frequency of phylogenetically diverse reductive dehalogenase-homologous genes in deep subseafloor sedimentary metagenomes.</title>
        <authorList>
            <person name="Kawai M."/>
            <person name="Futagami T."/>
            <person name="Toyoda A."/>
            <person name="Takaki Y."/>
            <person name="Nishi S."/>
            <person name="Hori S."/>
            <person name="Arai W."/>
            <person name="Tsubouchi T."/>
            <person name="Morono Y."/>
            <person name="Uchiyama I."/>
            <person name="Ito T."/>
            <person name="Fujiyama A."/>
            <person name="Inagaki F."/>
            <person name="Takami H."/>
        </authorList>
    </citation>
    <scope>NUCLEOTIDE SEQUENCE</scope>
    <source>
        <strain evidence="1">Expedition CK06-06</strain>
    </source>
</reference>
<protein>
    <submittedName>
        <fullName evidence="1">Uncharacterized protein</fullName>
    </submittedName>
</protein>
<dbReference type="AlphaFoldDB" id="X1HK06"/>